<dbReference type="GO" id="GO:0008236">
    <property type="term" value="F:serine-type peptidase activity"/>
    <property type="evidence" value="ECO:0007669"/>
    <property type="project" value="InterPro"/>
</dbReference>
<comment type="caution">
    <text evidence="3">The sequence shown here is derived from an EMBL/GenBank/DDBJ whole genome shotgun (WGS) entry which is preliminary data.</text>
</comment>
<dbReference type="AlphaFoldDB" id="A0A1Q9DQI4"/>
<dbReference type="SMART" id="SM00944">
    <property type="entry name" value="Pro-kuma_activ"/>
    <property type="match status" value="1"/>
</dbReference>
<dbReference type="EMBL" id="LSRX01000432">
    <property type="protein sequence ID" value="OLP97440.1"/>
    <property type="molecule type" value="Genomic_DNA"/>
</dbReference>
<gene>
    <name evidence="3" type="ORF">AK812_SmicGene20221</name>
</gene>
<dbReference type="OrthoDB" id="2919105at2759"/>
<dbReference type="InterPro" id="IPR015366">
    <property type="entry name" value="S53_propep"/>
</dbReference>
<dbReference type="SUPFAM" id="SSF54897">
    <property type="entry name" value="Protease propeptides/inhibitors"/>
    <property type="match status" value="1"/>
</dbReference>
<evidence type="ECO:0000259" key="2">
    <source>
        <dbReference type="SMART" id="SM00944"/>
    </source>
</evidence>
<feature type="region of interest" description="Disordered" evidence="1">
    <location>
        <begin position="129"/>
        <end position="150"/>
    </location>
</feature>
<name>A0A1Q9DQI4_SYMMI</name>
<proteinExistence type="predicted"/>
<organism evidence="3 4">
    <name type="scientific">Symbiodinium microadriaticum</name>
    <name type="common">Dinoflagellate</name>
    <name type="synonym">Zooxanthella microadriatica</name>
    <dbReference type="NCBI Taxonomy" id="2951"/>
    <lineage>
        <taxon>Eukaryota</taxon>
        <taxon>Sar</taxon>
        <taxon>Alveolata</taxon>
        <taxon>Dinophyceae</taxon>
        <taxon>Suessiales</taxon>
        <taxon>Symbiodiniaceae</taxon>
        <taxon>Symbiodinium</taxon>
    </lineage>
</organism>
<sequence>MLGVQKLGTGIEFSGGVSGRANGHSGRLAAALQRVSDPNSPDYGKFFSQAELQALTKPLDADVEAVERLLHRGHPQWDDTGAFVTAVLQVSAVHDTMGGRVVRLCRSGQDDTSHRRCLLRHRGGSVPPQLDGSCDVLPGPASRRPPRIYQ</sequence>
<dbReference type="Pfam" id="PF09286">
    <property type="entry name" value="Pro-kuma_activ"/>
    <property type="match status" value="1"/>
</dbReference>
<evidence type="ECO:0000256" key="1">
    <source>
        <dbReference type="SAM" id="MobiDB-lite"/>
    </source>
</evidence>
<evidence type="ECO:0000313" key="3">
    <source>
        <dbReference type="EMBL" id="OLP97440.1"/>
    </source>
</evidence>
<evidence type="ECO:0000313" key="4">
    <source>
        <dbReference type="Proteomes" id="UP000186817"/>
    </source>
</evidence>
<feature type="domain" description="Peptidase S53 activation" evidence="2">
    <location>
        <begin position="13"/>
        <end position="144"/>
    </location>
</feature>
<accession>A0A1Q9DQI4</accession>
<dbReference type="Proteomes" id="UP000186817">
    <property type="component" value="Unassembled WGS sequence"/>
</dbReference>
<protein>
    <recommendedName>
        <fullName evidence="2">Peptidase S53 activation domain-containing protein</fullName>
    </recommendedName>
</protein>
<reference evidence="3 4" key="1">
    <citation type="submission" date="2016-02" db="EMBL/GenBank/DDBJ databases">
        <title>Genome analysis of coral dinoflagellate symbionts highlights evolutionary adaptations to a symbiotic lifestyle.</title>
        <authorList>
            <person name="Aranda M."/>
            <person name="Li Y."/>
            <person name="Liew Y.J."/>
            <person name="Baumgarten S."/>
            <person name="Simakov O."/>
            <person name="Wilson M."/>
            <person name="Piel J."/>
            <person name="Ashoor H."/>
            <person name="Bougouffa S."/>
            <person name="Bajic V.B."/>
            <person name="Ryu T."/>
            <person name="Ravasi T."/>
            <person name="Bayer T."/>
            <person name="Micklem G."/>
            <person name="Kim H."/>
            <person name="Bhak J."/>
            <person name="Lajeunesse T.C."/>
            <person name="Voolstra C.R."/>
        </authorList>
    </citation>
    <scope>NUCLEOTIDE SEQUENCE [LARGE SCALE GENOMIC DNA]</scope>
    <source>
        <strain evidence="3 4">CCMP2467</strain>
    </source>
</reference>
<keyword evidence="4" id="KW-1185">Reference proteome</keyword>